<keyword evidence="1" id="KW-0812">Transmembrane</keyword>
<proteinExistence type="predicted"/>
<evidence type="ECO:0000256" key="1">
    <source>
        <dbReference type="SAM" id="Phobius"/>
    </source>
</evidence>
<protein>
    <submittedName>
        <fullName evidence="2">Unannotated protein</fullName>
    </submittedName>
</protein>
<evidence type="ECO:0000313" key="2">
    <source>
        <dbReference type="EMBL" id="CAB4641918.1"/>
    </source>
</evidence>
<reference evidence="2" key="1">
    <citation type="submission" date="2020-05" db="EMBL/GenBank/DDBJ databases">
        <authorList>
            <person name="Chiriac C."/>
            <person name="Salcher M."/>
            <person name="Ghai R."/>
            <person name="Kavagutti S V."/>
        </authorList>
    </citation>
    <scope>NUCLEOTIDE SEQUENCE</scope>
</reference>
<dbReference type="EMBL" id="CAEZVZ010000053">
    <property type="protein sequence ID" value="CAB4641918.1"/>
    <property type="molecule type" value="Genomic_DNA"/>
</dbReference>
<feature type="transmembrane region" description="Helical" evidence="1">
    <location>
        <begin position="20"/>
        <end position="40"/>
    </location>
</feature>
<gene>
    <name evidence="2" type="ORF">UFOPK2162_00513</name>
</gene>
<keyword evidence="1" id="KW-1133">Transmembrane helix</keyword>
<name>A0A6J6JZG3_9ZZZZ</name>
<organism evidence="2">
    <name type="scientific">freshwater metagenome</name>
    <dbReference type="NCBI Taxonomy" id="449393"/>
    <lineage>
        <taxon>unclassified sequences</taxon>
        <taxon>metagenomes</taxon>
        <taxon>ecological metagenomes</taxon>
    </lineage>
</organism>
<keyword evidence="1" id="KW-0472">Membrane</keyword>
<dbReference type="AlphaFoldDB" id="A0A6J6JZG3"/>
<sequence>MLETVLVMKVIIPDLDPFDLFLALYLLLIWSLPMVKRITITAPLSRGSMRL</sequence>
<accession>A0A6J6JZG3</accession>